<dbReference type="RefSeq" id="WP_166034009.1">
    <property type="nucleotide sequence ID" value="NZ_CP049887.1"/>
</dbReference>
<dbReference type="SUPFAM" id="SSF47413">
    <property type="entry name" value="lambda repressor-like DNA-binding domains"/>
    <property type="match status" value="1"/>
</dbReference>
<feature type="transmembrane region" description="Helical" evidence="2">
    <location>
        <begin position="108"/>
        <end position="128"/>
    </location>
</feature>
<dbReference type="PROSITE" id="PS50943">
    <property type="entry name" value="HTH_CROC1"/>
    <property type="match status" value="1"/>
</dbReference>
<dbReference type="EMBL" id="CP049887">
    <property type="protein sequence ID" value="QIL47839.1"/>
    <property type="molecule type" value="Genomic_DNA"/>
</dbReference>
<accession>A0A6G8AS92</accession>
<dbReference type="Gene3D" id="1.10.260.40">
    <property type="entry name" value="lambda repressor-like DNA-binding domains"/>
    <property type="match status" value="1"/>
</dbReference>
<dbReference type="Pfam" id="PF01381">
    <property type="entry name" value="HTH_3"/>
    <property type="match status" value="1"/>
</dbReference>
<dbReference type="InterPro" id="IPR010982">
    <property type="entry name" value="Lambda_DNA-bd_dom_sf"/>
</dbReference>
<keyword evidence="2" id="KW-1133">Transmembrane helix</keyword>
<dbReference type="AlphaFoldDB" id="A0A6G8AS92"/>
<name>A0A6G8AS92_9ENTE</name>
<gene>
    <name evidence="4" type="ORF">G7082_04405</name>
</gene>
<dbReference type="PANTHER" id="PTHR46558">
    <property type="entry name" value="TRACRIPTIONAL REGULATORY PROTEIN-RELATED-RELATED"/>
    <property type="match status" value="1"/>
</dbReference>
<feature type="domain" description="HTH cro/C1-type" evidence="3">
    <location>
        <begin position="7"/>
        <end position="61"/>
    </location>
</feature>
<keyword evidence="1" id="KW-0238">DNA-binding</keyword>
<dbReference type="PANTHER" id="PTHR46558:SF4">
    <property type="entry name" value="DNA-BIDING PHAGE PROTEIN"/>
    <property type="match status" value="1"/>
</dbReference>
<evidence type="ECO:0000256" key="1">
    <source>
        <dbReference type="ARBA" id="ARBA00023125"/>
    </source>
</evidence>
<organism evidence="4 5">
    <name type="scientific">Vagococcus hydrophili</name>
    <dbReference type="NCBI Taxonomy" id="2714947"/>
    <lineage>
        <taxon>Bacteria</taxon>
        <taxon>Bacillati</taxon>
        <taxon>Bacillota</taxon>
        <taxon>Bacilli</taxon>
        <taxon>Lactobacillales</taxon>
        <taxon>Enterococcaceae</taxon>
        <taxon>Vagococcus</taxon>
    </lineage>
</organism>
<evidence type="ECO:0000313" key="5">
    <source>
        <dbReference type="Proteomes" id="UP000501747"/>
    </source>
</evidence>
<keyword evidence="2" id="KW-0472">Membrane</keyword>
<protein>
    <submittedName>
        <fullName evidence="4">Helix-turn-helix transcriptional regulator</fullName>
    </submittedName>
</protein>
<feature type="transmembrane region" description="Helical" evidence="2">
    <location>
        <begin position="82"/>
        <end position="102"/>
    </location>
</feature>
<dbReference type="SMART" id="SM00530">
    <property type="entry name" value="HTH_XRE"/>
    <property type="match status" value="1"/>
</dbReference>
<proteinExistence type="predicted"/>
<keyword evidence="5" id="KW-1185">Reference proteome</keyword>
<sequence>MELSQKLQNRRKDLKLTQEEVAEKIHVSRQTISNWETGRTLPDINSLVLISDIYDISLDALIKEDKKMIKKLSVDTKEAENWFVFSSLFCNVFALFVAFQGSELPIKVTMILLIMLTVFVGFFGVRGLPFLKRVQESYQKKEEYQGKGYVFTLYDVAYGSAIVCGIAIIFLTIYNF</sequence>
<dbReference type="GO" id="GO:0003677">
    <property type="term" value="F:DNA binding"/>
    <property type="evidence" value="ECO:0007669"/>
    <property type="project" value="UniProtKB-KW"/>
</dbReference>
<dbReference type="InterPro" id="IPR001387">
    <property type="entry name" value="Cro/C1-type_HTH"/>
</dbReference>
<evidence type="ECO:0000313" key="4">
    <source>
        <dbReference type="EMBL" id="QIL47839.1"/>
    </source>
</evidence>
<reference evidence="4 5" key="1">
    <citation type="submission" date="2020-03" db="EMBL/GenBank/DDBJ databases">
        <title>Vagococcus sp. nov., isolated from beetles.</title>
        <authorList>
            <person name="Hyun D.-W."/>
            <person name="Bae J.-W."/>
        </authorList>
    </citation>
    <scope>NUCLEOTIDE SEQUENCE [LARGE SCALE GENOMIC DNA]</scope>
    <source>
        <strain evidence="4 5">HDW17B</strain>
    </source>
</reference>
<dbReference type="CDD" id="cd00093">
    <property type="entry name" value="HTH_XRE"/>
    <property type="match status" value="1"/>
</dbReference>
<evidence type="ECO:0000259" key="3">
    <source>
        <dbReference type="PROSITE" id="PS50943"/>
    </source>
</evidence>
<evidence type="ECO:0000256" key="2">
    <source>
        <dbReference type="SAM" id="Phobius"/>
    </source>
</evidence>
<dbReference type="KEGG" id="vhy:G7082_04405"/>
<feature type="transmembrane region" description="Helical" evidence="2">
    <location>
        <begin position="149"/>
        <end position="174"/>
    </location>
</feature>
<keyword evidence="2" id="KW-0812">Transmembrane</keyword>
<dbReference type="Proteomes" id="UP000501747">
    <property type="component" value="Chromosome"/>
</dbReference>